<dbReference type="EMBL" id="MU267754">
    <property type="protein sequence ID" value="KAH7909546.1"/>
    <property type="molecule type" value="Genomic_DNA"/>
</dbReference>
<accession>A0ACB8A7W2</accession>
<organism evidence="1 2">
    <name type="scientific">Hygrophoropsis aurantiaca</name>
    <dbReference type="NCBI Taxonomy" id="72124"/>
    <lineage>
        <taxon>Eukaryota</taxon>
        <taxon>Fungi</taxon>
        <taxon>Dikarya</taxon>
        <taxon>Basidiomycota</taxon>
        <taxon>Agaricomycotina</taxon>
        <taxon>Agaricomycetes</taxon>
        <taxon>Agaricomycetidae</taxon>
        <taxon>Boletales</taxon>
        <taxon>Coniophorineae</taxon>
        <taxon>Hygrophoropsidaceae</taxon>
        <taxon>Hygrophoropsis</taxon>
    </lineage>
</organism>
<reference evidence="1" key="1">
    <citation type="journal article" date="2021" name="New Phytol.">
        <title>Evolutionary innovations through gain and loss of genes in the ectomycorrhizal Boletales.</title>
        <authorList>
            <person name="Wu G."/>
            <person name="Miyauchi S."/>
            <person name="Morin E."/>
            <person name="Kuo A."/>
            <person name="Drula E."/>
            <person name="Varga T."/>
            <person name="Kohler A."/>
            <person name="Feng B."/>
            <person name="Cao Y."/>
            <person name="Lipzen A."/>
            <person name="Daum C."/>
            <person name="Hundley H."/>
            <person name="Pangilinan J."/>
            <person name="Johnson J."/>
            <person name="Barry K."/>
            <person name="LaButti K."/>
            <person name="Ng V."/>
            <person name="Ahrendt S."/>
            <person name="Min B."/>
            <person name="Choi I.G."/>
            <person name="Park H."/>
            <person name="Plett J.M."/>
            <person name="Magnuson J."/>
            <person name="Spatafora J.W."/>
            <person name="Nagy L.G."/>
            <person name="Henrissat B."/>
            <person name="Grigoriev I.V."/>
            <person name="Yang Z.L."/>
            <person name="Xu J."/>
            <person name="Martin F.M."/>
        </authorList>
    </citation>
    <scope>NUCLEOTIDE SEQUENCE</scope>
    <source>
        <strain evidence="1">ATCC 28755</strain>
    </source>
</reference>
<sequence>MDTETIERLGRWKLQRFSKEIPFTKAVTSLATDKPLVYLEADNQYRTRWTFYDTKTKRPAVFCHAAVWAWSSDLATGNYVPENKPAPLGLPATRLRTKPSTQCQVTYCFNTEYDESLFDIQQTLEEWLPSVKNFNATARPRRGWQDGTDPSRRNRFIMTWDIFERKGKDNTEWVSRIKYDPHPWVKDAVEKHTYVVPTITKPSFFRLEDKVLTAISDTNPDTFHRGDIVWVSFVLKYDVSGQWSPVYMPVDFVRVHTTASDEIDNTNNQRASPTGDVPRLEAGLVQLPDTEDEVQLAESEDTHSAGDHTQQLEDGGESSSTKEDTVASGSGPTRTTRKRKAEQGIESEETLSDLEDVHPPVASKKRTIKKKAV</sequence>
<keyword evidence="2" id="KW-1185">Reference proteome</keyword>
<dbReference type="Proteomes" id="UP000790377">
    <property type="component" value="Unassembled WGS sequence"/>
</dbReference>
<proteinExistence type="predicted"/>
<name>A0ACB8A7W2_9AGAM</name>
<gene>
    <name evidence="1" type="ORF">BJ138DRAFT_1197670</name>
</gene>
<evidence type="ECO:0000313" key="1">
    <source>
        <dbReference type="EMBL" id="KAH7909546.1"/>
    </source>
</evidence>
<evidence type="ECO:0000313" key="2">
    <source>
        <dbReference type="Proteomes" id="UP000790377"/>
    </source>
</evidence>
<protein>
    <submittedName>
        <fullName evidence="1">Uncharacterized protein</fullName>
    </submittedName>
</protein>
<comment type="caution">
    <text evidence="1">The sequence shown here is derived from an EMBL/GenBank/DDBJ whole genome shotgun (WGS) entry which is preliminary data.</text>
</comment>